<dbReference type="InterPro" id="IPR019734">
    <property type="entry name" value="TPR_rpt"/>
</dbReference>
<dbReference type="EMBL" id="JAFIRR010000315">
    <property type="protein sequence ID" value="MCO6420067.1"/>
    <property type="molecule type" value="Genomic_DNA"/>
</dbReference>
<dbReference type="PROSITE" id="PS50005">
    <property type="entry name" value="TPR"/>
    <property type="match status" value="1"/>
</dbReference>
<accession>A0ABT1DDR3</accession>
<feature type="repeat" description="TPR" evidence="1">
    <location>
        <begin position="39"/>
        <end position="72"/>
    </location>
</feature>
<dbReference type="Pfam" id="PF13432">
    <property type="entry name" value="TPR_16"/>
    <property type="match status" value="2"/>
</dbReference>
<protein>
    <submittedName>
        <fullName evidence="2">Tetratricopeptide repeat protein</fullName>
    </submittedName>
</protein>
<sequence>DRAAEAPRYRAGLLALARGTPAAALGLLEEAEAAGEGGGYAALNRGLALMQLGRLREAAEALERAAAALPNHPEPPFRLGTIAGLRGETGRAEAHFLAALARDPEHVTALAALAALEEAAGRHAAAAGLIARARQADPAEPELELAAARIALALGQA</sequence>
<feature type="non-terminal residue" evidence="2">
    <location>
        <position position="1"/>
    </location>
</feature>
<dbReference type="InterPro" id="IPR011990">
    <property type="entry name" value="TPR-like_helical_dom_sf"/>
</dbReference>
<dbReference type="Proteomes" id="UP001523392">
    <property type="component" value="Unassembled WGS sequence"/>
</dbReference>
<evidence type="ECO:0000313" key="2">
    <source>
        <dbReference type="EMBL" id="MCO6420067.1"/>
    </source>
</evidence>
<keyword evidence="1" id="KW-0802">TPR repeat</keyword>
<keyword evidence="3" id="KW-1185">Reference proteome</keyword>
<reference evidence="2 3" key="1">
    <citation type="submission" date="2021-12" db="EMBL/GenBank/DDBJ databases">
        <title>Siccirubricoccus leaddurans sp. nov., a high concentration Zn2+ tolerance bacterium.</title>
        <authorList>
            <person name="Cao Y."/>
        </authorList>
    </citation>
    <scope>NUCLEOTIDE SEQUENCE [LARGE SCALE GENOMIC DNA]</scope>
    <source>
        <strain evidence="2 3">KC 17139</strain>
    </source>
</reference>
<organism evidence="2 3">
    <name type="scientific">Siccirubricoccus soli</name>
    <dbReference type="NCBI Taxonomy" id="2899147"/>
    <lineage>
        <taxon>Bacteria</taxon>
        <taxon>Pseudomonadati</taxon>
        <taxon>Pseudomonadota</taxon>
        <taxon>Alphaproteobacteria</taxon>
        <taxon>Acetobacterales</taxon>
        <taxon>Roseomonadaceae</taxon>
        <taxon>Siccirubricoccus</taxon>
    </lineage>
</organism>
<evidence type="ECO:0000313" key="3">
    <source>
        <dbReference type="Proteomes" id="UP001523392"/>
    </source>
</evidence>
<evidence type="ECO:0000256" key="1">
    <source>
        <dbReference type="PROSITE-ProRule" id="PRU00339"/>
    </source>
</evidence>
<comment type="caution">
    <text evidence="2">The sequence shown here is derived from an EMBL/GenBank/DDBJ whole genome shotgun (WGS) entry which is preliminary data.</text>
</comment>
<proteinExistence type="predicted"/>
<dbReference type="Gene3D" id="1.25.40.10">
    <property type="entry name" value="Tetratricopeptide repeat domain"/>
    <property type="match status" value="1"/>
</dbReference>
<feature type="non-terminal residue" evidence="2">
    <location>
        <position position="157"/>
    </location>
</feature>
<gene>
    <name evidence="2" type="ORF">JYK14_28535</name>
</gene>
<dbReference type="SUPFAM" id="SSF48452">
    <property type="entry name" value="TPR-like"/>
    <property type="match status" value="1"/>
</dbReference>
<name>A0ABT1DDR3_9PROT</name>
<dbReference type="RefSeq" id="WP_252956725.1">
    <property type="nucleotide sequence ID" value="NZ_JAFIRR010000315.1"/>
</dbReference>
<dbReference type="SMART" id="SM00028">
    <property type="entry name" value="TPR"/>
    <property type="match status" value="3"/>
</dbReference>